<organism evidence="2 3">
    <name type="scientific">Cannabis sativa</name>
    <name type="common">Hemp</name>
    <name type="synonym">Marijuana</name>
    <dbReference type="NCBI Taxonomy" id="3483"/>
    <lineage>
        <taxon>Eukaryota</taxon>
        <taxon>Viridiplantae</taxon>
        <taxon>Streptophyta</taxon>
        <taxon>Embryophyta</taxon>
        <taxon>Tracheophyta</taxon>
        <taxon>Spermatophyta</taxon>
        <taxon>Magnoliopsida</taxon>
        <taxon>eudicotyledons</taxon>
        <taxon>Gunneridae</taxon>
        <taxon>Pentapetalae</taxon>
        <taxon>rosids</taxon>
        <taxon>fabids</taxon>
        <taxon>Rosales</taxon>
        <taxon>Cannabaceae</taxon>
        <taxon>Cannabis</taxon>
    </lineage>
</organism>
<reference evidence="2 3" key="1">
    <citation type="journal article" date="2020" name="bioRxiv">
        <title>Sequence and annotation of 42 cannabis genomes reveals extensive copy number variation in cannabinoid synthesis and pathogen resistance genes.</title>
        <authorList>
            <person name="Mckernan K.J."/>
            <person name="Helbert Y."/>
            <person name="Kane L.T."/>
            <person name="Ebling H."/>
            <person name="Zhang L."/>
            <person name="Liu B."/>
            <person name="Eaton Z."/>
            <person name="Mclaughlin S."/>
            <person name="Kingan S."/>
            <person name="Baybayan P."/>
            <person name="Concepcion G."/>
            <person name="Jordan M."/>
            <person name="Riva A."/>
            <person name="Barbazuk W."/>
            <person name="Harkins T."/>
        </authorList>
    </citation>
    <scope>NUCLEOTIDE SEQUENCE [LARGE SCALE GENOMIC DNA]</scope>
    <source>
        <strain evidence="3">cv. Jamaican Lion 4</strain>
        <tissue evidence="2">Leaf</tissue>
    </source>
</reference>
<proteinExistence type="predicted"/>
<feature type="region of interest" description="Disordered" evidence="1">
    <location>
        <begin position="91"/>
        <end position="116"/>
    </location>
</feature>
<keyword evidence="3" id="KW-1185">Reference proteome</keyword>
<gene>
    <name evidence="2" type="ORF">G4B88_013086</name>
</gene>
<accession>A0A803NJE5</accession>
<dbReference type="AlphaFoldDB" id="A0A7J6I439"/>
<dbReference type="OMA" id="FLDMYSD"/>
<comment type="caution">
    <text evidence="2">The sequence shown here is derived from an EMBL/GenBank/DDBJ whole genome shotgun (WGS) entry which is preliminary data.</text>
</comment>
<dbReference type="Proteomes" id="UP000583929">
    <property type="component" value="Unassembled WGS sequence"/>
</dbReference>
<accession>A0A7J6I439</accession>
<dbReference type="EMBL" id="JAATIQ010000010">
    <property type="protein sequence ID" value="KAF4401799.1"/>
    <property type="molecule type" value="Genomic_DNA"/>
</dbReference>
<evidence type="ECO:0000313" key="3">
    <source>
        <dbReference type="Proteomes" id="UP000583929"/>
    </source>
</evidence>
<feature type="compositionally biased region" description="Polar residues" evidence="1">
    <location>
        <begin position="94"/>
        <end position="108"/>
    </location>
</feature>
<evidence type="ECO:0000313" key="2">
    <source>
        <dbReference type="EMBL" id="KAF4401799.1"/>
    </source>
</evidence>
<evidence type="ECO:0000256" key="1">
    <source>
        <dbReference type="SAM" id="MobiDB-lite"/>
    </source>
</evidence>
<dbReference type="OrthoDB" id="1928787at2759"/>
<dbReference type="PANTHER" id="PTHR35461:SF1">
    <property type="entry name" value="LOW PROTEIN: ATP-DEPENDENT RNA HELICASE-LIKE PROTEIN"/>
    <property type="match status" value="1"/>
</dbReference>
<name>A0A7J6I439_CANSA</name>
<dbReference type="PANTHER" id="PTHR35461">
    <property type="entry name" value="BNAANNG14610D PROTEIN"/>
    <property type="match status" value="1"/>
</dbReference>
<protein>
    <submittedName>
        <fullName evidence="2">Uncharacterized protein</fullName>
    </submittedName>
</protein>
<sequence length="219" mass="25043">MLLEETIHRSKSLVKKTIQNFKSFFFGGYQKLPKSLSFNAFSCGSSKMKSCKTDQIYSDFYEEWESHYLDEMMSKKDNNVATTLQEQMKEEDNNACSGSLTKFSQKSPVKTKQELGIKEKKKKIGSSYLGKGKESNSKKTNTGGHVLAQKMKELEMVDAADMEQALDIEEALHYYSRLKSPVYLDIVDKFFLDMYSDFSVPQASTKVTSSKRRLGSFRL</sequence>